<proteinExistence type="predicted"/>
<dbReference type="InterPro" id="IPR025746">
    <property type="entry name" value="PilX_N_dom"/>
</dbReference>
<dbReference type="EMBL" id="JAAMOW010000008">
    <property type="protein sequence ID" value="NGY06280.1"/>
    <property type="molecule type" value="Genomic_DNA"/>
</dbReference>
<accession>A0A6M2BV92</accession>
<evidence type="ECO:0000259" key="2">
    <source>
        <dbReference type="Pfam" id="PF14341"/>
    </source>
</evidence>
<gene>
    <name evidence="3" type="ORF">G7Y85_16020</name>
</gene>
<feature type="domain" description="Type 4 fimbrial biogenesis protein PilX N-terminal" evidence="2">
    <location>
        <begin position="1"/>
        <end position="48"/>
    </location>
</feature>
<reference evidence="3 4" key="1">
    <citation type="journal article" date="2014" name="Int. J. Syst. Evol. Microbiol.">
        <title>Solimonas terrae sp. nov., isolated from soil.</title>
        <authorList>
            <person name="Kim S.J."/>
            <person name="Moon J.Y."/>
            <person name="Weon H.Y."/>
            <person name="Ahn J.H."/>
            <person name="Chen W.M."/>
            <person name="Kwon S.W."/>
        </authorList>
    </citation>
    <scope>NUCLEOTIDE SEQUENCE [LARGE SCALE GENOMIC DNA]</scope>
    <source>
        <strain evidence="3 4">KIS83-12</strain>
    </source>
</reference>
<dbReference type="Proteomes" id="UP000472676">
    <property type="component" value="Unassembled WGS sequence"/>
</dbReference>
<protein>
    <submittedName>
        <fullName evidence="3">Pilus assembly protein</fullName>
    </submittedName>
</protein>
<feature type="domain" description="PilX/PilW C-terminal" evidence="1">
    <location>
        <begin position="79"/>
        <end position="170"/>
    </location>
</feature>
<evidence type="ECO:0000259" key="1">
    <source>
        <dbReference type="Pfam" id="PF13681"/>
    </source>
</evidence>
<dbReference type="InterPro" id="IPR025205">
    <property type="entry name" value="PilX/PilW_C"/>
</dbReference>
<dbReference type="AlphaFoldDB" id="A0A6M2BV92"/>
<dbReference type="Pfam" id="PF14341">
    <property type="entry name" value="PilX_N"/>
    <property type="match status" value="1"/>
</dbReference>
<name>A0A6M2BV92_9GAMM</name>
<organism evidence="3 4">
    <name type="scientific">Solimonas terrae</name>
    <dbReference type="NCBI Taxonomy" id="1396819"/>
    <lineage>
        <taxon>Bacteria</taxon>
        <taxon>Pseudomonadati</taxon>
        <taxon>Pseudomonadota</taxon>
        <taxon>Gammaproteobacteria</taxon>
        <taxon>Nevskiales</taxon>
        <taxon>Nevskiaceae</taxon>
        <taxon>Solimonas</taxon>
    </lineage>
</organism>
<evidence type="ECO:0000313" key="4">
    <source>
        <dbReference type="Proteomes" id="UP000472676"/>
    </source>
</evidence>
<evidence type="ECO:0000313" key="3">
    <source>
        <dbReference type="EMBL" id="NGY06280.1"/>
    </source>
</evidence>
<sequence>MALVVALVLLILVTLIGLAAIRGTTTQQRMTGNFYDREVAFQNAEAGLSAGAQALTAGTTDIRNCGQGGAVCQANPFTQLDSSSTFVKSVTTAAFTAAGNASGQPQYVIENMGTYADPNSSTGYSQTANASQYGAQGVVATAVYYRITARSGDPAVIGERAVVTLQAMYKQ</sequence>
<comment type="caution">
    <text evidence="3">The sequence shown here is derived from an EMBL/GenBank/DDBJ whole genome shotgun (WGS) entry which is preliminary data.</text>
</comment>
<dbReference type="Pfam" id="PF13681">
    <property type="entry name" value="PilX"/>
    <property type="match status" value="1"/>
</dbReference>
<keyword evidence="4" id="KW-1185">Reference proteome</keyword>